<sequence>MANEQDKDNDMQENKKDKSRKSAIITGVICVLLCIIGALYIWHKQTQKPPVQLDVNSAIATVDIDKLMSKHSDYAKLEKLQAEKILILIKLKSYALNTEQLQPPQVNPASQVFEQVVDEQNNLQEIKAKQQLKEETITKEHEIRQRLSIEKNKAETLITDKYTNAIFNCTMKLDNAENLRLTQEEKDNLLTLLEQLKKERGENVALIEQQYNLKVADELMKWRAQREQELGINVQKIHQIDVQNSLERQQAEQKREAQYLQDRLQMLQARKKDSERLIILLHTKENEINLLKRSILKDIASKAMKIAIQKHLKLVIADVPATLDFFGNIKIDNFDDTVLNGMVVGADAIDITDDVMAELTNEQMQSNNGK</sequence>
<keyword evidence="2" id="KW-0472">Membrane</keyword>
<dbReference type="Proteomes" id="UP000255234">
    <property type="component" value="Unassembled WGS sequence"/>
</dbReference>
<dbReference type="AlphaFoldDB" id="A0A378NVT0"/>
<protein>
    <recommendedName>
        <fullName evidence="5">Outer membrane protein (OmpH-like)</fullName>
    </recommendedName>
</protein>
<proteinExistence type="predicted"/>
<name>A0A378NVT0_9FIRM</name>
<feature type="transmembrane region" description="Helical" evidence="2">
    <location>
        <begin position="21"/>
        <end position="42"/>
    </location>
</feature>
<evidence type="ECO:0000313" key="3">
    <source>
        <dbReference type="EMBL" id="STY71976.1"/>
    </source>
</evidence>
<reference evidence="3 4" key="1">
    <citation type="submission" date="2018-06" db="EMBL/GenBank/DDBJ databases">
        <authorList>
            <consortium name="Pathogen Informatics"/>
            <person name="Doyle S."/>
        </authorList>
    </citation>
    <scope>NUCLEOTIDE SEQUENCE [LARGE SCALE GENOMIC DNA]</scope>
    <source>
        <strain evidence="3 4">NCTC10571</strain>
    </source>
</reference>
<evidence type="ECO:0008006" key="5">
    <source>
        <dbReference type="Google" id="ProtNLM"/>
    </source>
</evidence>
<evidence type="ECO:0000256" key="2">
    <source>
        <dbReference type="SAM" id="Phobius"/>
    </source>
</evidence>
<evidence type="ECO:0000256" key="1">
    <source>
        <dbReference type="SAM" id="Coils"/>
    </source>
</evidence>
<evidence type="ECO:0000313" key="4">
    <source>
        <dbReference type="Proteomes" id="UP000255234"/>
    </source>
</evidence>
<keyword evidence="2" id="KW-0812">Transmembrane</keyword>
<accession>A0A378NVT0</accession>
<feature type="coiled-coil region" evidence="1">
    <location>
        <begin position="243"/>
        <end position="277"/>
    </location>
</feature>
<keyword evidence="1" id="KW-0175">Coiled coil</keyword>
<dbReference type="EMBL" id="UGPP01000001">
    <property type="protein sequence ID" value="STY71976.1"/>
    <property type="molecule type" value="Genomic_DNA"/>
</dbReference>
<gene>
    <name evidence="3" type="ORF">NCTC10571_02164</name>
</gene>
<keyword evidence="2" id="KW-1133">Transmembrane helix</keyword>
<dbReference type="RefSeq" id="WP_115152099.1">
    <property type="nucleotide sequence ID" value="NZ_UGPP01000001.1"/>
</dbReference>
<organism evidence="3 4">
    <name type="scientific">Megamonas hypermegale</name>
    <dbReference type="NCBI Taxonomy" id="158847"/>
    <lineage>
        <taxon>Bacteria</taxon>
        <taxon>Bacillati</taxon>
        <taxon>Bacillota</taxon>
        <taxon>Negativicutes</taxon>
        <taxon>Selenomonadales</taxon>
        <taxon>Selenomonadaceae</taxon>
        <taxon>Megamonas</taxon>
    </lineage>
</organism>